<dbReference type="Proteomes" id="UP000318405">
    <property type="component" value="Unassembled WGS sequence"/>
</dbReference>
<name>A0A556AFF4_9BURK</name>
<reference evidence="3 4" key="1">
    <citation type="submission" date="2019-07" db="EMBL/GenBank/DDBJ databases">
        <title>Qingshengfaniella alkalisoli gen. nov., sp. nov., isolated from saline soil.</title>
        <authorList>
            <person name="Xu L."/>
            <person name="Huang X.-X."/>
            <person name="Sun J.-Q."/>
        </authorList>
    </citation>
    <scope>NUCLEOTIDE SEQUENCE [LARGE SCALE GENOMIC DNA]</scope>
    <source>
        <strain evidence="3 4">DSM 27279</strain>
    </source>
</reference>
<organism evidence="3 4">
    <name type="scientific">Verticiella sediminum</name>
    <dbReference type="NCBI Taxonomy" id="1247510"/>
    <lineage>
        <taxon>Bacteria</taxon>
        <taxon>Pseudomonadati</taxon>
        <taxon>Pseudomonadota</taxon>
        <taxon>Betaproteobacteria</taxon>
        <taxon>Burkholderiales</taxon>
        <taxon>Alcaligenaceae</taxon>
        <taxon>Verticiella</taxon>
    </lineage>
</organism>
<dbReference type="InterPro" id="IPR001126">
    <property type="entry name" value="UmuC"/>
</dbReference>
<feature type="domain" description="UmuC" evidence="2">
    <location>
        <begin position="5"/>
        <end position="117"/>
    </location>
</feature>
<dbReference type="PANTHER" id="PTHR35369:SF2">
    <property type="entry name" value="BLR3025 PROTEIN"/>
    <property type="match status" value="1"/>
</dbReference>
<dbReference type="PANTHER" id="PTHR35369">
    <property type="entry name" value="BLR3025 PROTEIN-RELATED"/>
    <property type="match status" value="1"/>
</dbReference>
<dbReference type="InterPro" id="IPR050356">
    <property type="entry name" value="SulA_CellDiv_inhibitor"/>
</dbReference>
<dbReference type="OrthoDB" id="625722at2"/>
<keyword evidence="4" id="KW-1185">Reference proteome</keyword>
<dbReference type="EMBL" id="VLTJ01000035">
    <property type="protein sequence ID" value="TSH91618.1"/>
    <property type="molecule type" value="Genomic_DNA"/>
</dbReference>
<dbReference type="Pfam" id="PF00817">
    <property type="entry name" value="IMS"/>
    <property type="match status" value="1"/>
</dbReference>
<proteinExistence type="predicted"/>
<comment type="caution">
    <text evidence="3">The sequence shown here is derived from an EMBL/GenBank/DDBJ whole genome shotgun (WGS) entry which is preliminary data.</text>
</comment>
<dbReference type="InterPro" id="IPR043502">
    <property type="entry name" value="DNA/RNA_pol_sf"/>
</dbReference>
<dbReference type="GO" id="GO:0006281">
    <property type="term" value="P:DNA repair"/>
    <property type="evidence" value="ECO:0007669"/>
    <property type="project" value="InterPro"/>
</dbReference>
<protein>
    <submittedName>
        <fullName evidence="3">DNA polymerase Y family protein</fullName>
    </submittedName>
</protein>
<evidence type="ECO:0000313" key="3">
    <source>
        <dbReference type="EMBL" id="TSH91618.1"/>
    </source>
</evidence>
<evidence type="ECO:0000259" key="2">
    <source>
        <dbReference type="Pfam" id="PF00817"/>
    </source>
</evidence>
<evidence type="ECO:0000313" key="4">
    <source>
        <dbReference type="Proteomes" id="UP000318405"/>
    </source>
</evidence>
<gene>
    <name evidence="3" type="ORF">FOZ76_18485</name>
</gene>
<dbReference type="SUPFAM" id="SSF56672">
    <property type="entry name" value="DNA/RNA polymerases"/>
    <property type="match status" value="1"/>
</dbReference>
<sequence length="459" mass="50954">MVEDERVIAVNAAAARRGVTPGMRRNGVLAIAPGVLLLPRDPGREAAAVDSIAQAMLRYTPQVALAEHHAVLLDVTASLRMFGGPLALSRKVRRTLQALGHAGGLGMAPTADGAWLLAQARQGQRRVLRPARLAPVLDRLPWRALPEAQAHADWLADIGCRTLGGLRRLPRGSLQRRVGPALGRRLDQAYGRQASAWRWVEPPLRFDRKIELAERIDHAEAAWHAVERLVQPLCGWLAARQRALAAFAIHLHHERGRHARPASTLSLRLGEPASQPEHLVRLVRERLARLVLPAPVIAVQLADCETVPLDGQSAGLFREPGGTPSEHRRLLELLAARIGRERLQQPGVLADYRPERANTWEPAEFDPPQRPLPAAPRGERPFWLLAEPQPLAATGDRPLHAGAPLRLLQGPDRIEAAWWDGPLAARDYYIAEDHLHRRCWVYRERGPEPAPWFLQGWFA</sequence>
<dbReference type="CDD" id="cd03468">
    <property type="entry name" value="PolY_like"/>
    <property type="match status" value="1"/>
</dbReference>
<dbReference type="AlphaFoldDB" id="A0A556AFF4"/>
<accession>A0A556AFF4</accession>
<keyword evidence="1" id="KW-0227">DNA damage</keyword>
<evidence type="ECO:0000256" key="1">
    <source>
        <dbReference type="ARBA" id="ARBA00022763"/>
    </source>
</evidence>